<organism evidence="1 2">
    <name type="scientific">Microbacterium aurantiacum</name>
    <dbReference type="NCBI Taxonomy" id="162393"/>
    <lineage>
        <taxon>Bacteria</taxon>
        <taxon>Bacillati</taxon>
        <taxon>Actinomycetota</taxon>
        <taxon>Actinomycetes</taxon>
        <taxon>Micrococcales</taxon>
        <taxon>Microbacteriaceae</taxon>
        <taxon>Microbacterium</taxon>
    </lineage>
</organism>
<proteinExistence type="predicted"/>
<dbReference type="Proteomes" id="UP000037737">
    <property type="component" value="Unassembled WGS sequence"/>
</dbReference>
<dbReference type="EMBL" id="LAVO01000007">
    <property type="protein sequence ID" value="KOS10891.1"/>
    <property type="molecule type" value="Genomic_DNA"/>
</dbReference>
<gene>
    <name evidence="1" type="ORF">XI38_07980</name>
</gene>
<protein>
    <submittedName>
        <fullName evidence="1">Uncharacterized protein</fullName>
    </submittedName>
</protein>
<keyword evidence="2" id="KW-1185">Reference proteome</keyword>
<accession>A0A0M8MPB1</accession>
<dbReference type="OrthoDB" id="5175769at2"/>
<evidence type="ECO:0000313" key="1">
    <source>
        <dbReference type="EMBL" id="KOS10891.1"/>
    </source>
</evidence>
<evidence type="ECO:0000313" key="2">
    <source>
        <dbReference type="Proteomes" id="UP000037737"/>
    </source>
</evidence>
<dbReference type="AlphaFoldDB" id="A0A0M8MPB1"/>
<name>A0A0M8MPB1_9MICO</name>
<reference evidence="1" key="1">
    <citation type="submission" date="2015-04" db="EMBL/GenBank/DDBJ databases">
        <title>Complete genome sequence of Microbacterium chocolatum SIT 101, a bacterium enantioselectively hydrolyzing mesomeric diesters.</title>
        <authorList>
            <person name="Li X."/>
            <person name="Xu Y."/>
        </authorList>
    </citation>
    <scope>NUCLEOTIDE SEQUENCE [LARGE SCALE GENOMIC DNA]</scope>
    <source>
        <strain evidence="1">SIT 101</strain>
    </source>
</reference>
<dbReference type="PATRIC" id="fig|84292.3.peg.1630"/>
<comment type="caution">
    <text evidence="1">The sequence shown here is derived from an EMBL/GenBank/DDBJ whole genome shotgun (WGS) entry which is preliminary data.</text>
</comment>
<sequence>MPVMTEAQEAGWHALMDLYEACPQGWALVGGQLVHLWCAERQTFVARPTDDADAVLDVREHPDIHYRATAVLQGMGFTAETTSEGVQHRWVKGKAVIDLLIPRHLGEVASNKAGAGGGRTIATPGAQKVLNRTEVVHVRVADRVGGIPRPTLLGAIIGKASAYTVALDGNRDRHLGDLVVLASMLQPKDVRMDLMDGLELTRVASAVGQARNKPATWAYVPGGAEALDRLAAVVNRHRRSRELGKLPAE</sequence>